<dbReference type="PANTHER" id="PTHR45866">
    <property type="entry name" value="DNA GYRASE/TOPOISOMERASE SUBUNIT B"/>
    <property type="match status" value="1"/>
</dbReference>
<dbReference type="NCBIfam" id="TIGR01059">
    <property type="entry name" value="gyrB"/>
    <property type="match status" value="1"/>
</dbReference>
<dbReference type="CDD" id="cd00822">
    <property type="entry name" value="TopoII_Trans_DNA_gyrase"/>
    <property type="match status" value="1"/>
</dbReference>
<accession>F0RZW2</accession>
<gene>
    <name evidence="10" type="primary">gyrB</name>
    <name evidence="12" type="ordered locus">SpiBuddy_3058</name>
</gene>
<evidence type="ECO:0000256" key="9">
    <source>
        <dbReference type="ARBA" id="ARBA00023235"/>
    </source>
</evidence>
<feature type="binding site" evidence="10">
    <location>
        <position position="538"/>
    </location>
    <ligand>
        <name>Mg(2+)</name>
        <dbReference type="ChEBI" id="CHEBI:18420"/>
        <label>1</label>
        <note>catalytic</note>
    </ligand>
</feature>
<dbReference type="Pfam" id="PF01751">
    <property type="entry name" value="Toprim"/>
    <property type="match status" value="1"/>
</dbReference>
<dbReference type="InterPro" id="IPR013760">
    <property type="entry name" value="Topo_IIA-like_dom_sf"/>
</dbReference>
<dbReference type="Pfam" id="PF00204">
    <property type="entry name" value="DNA_gyraseB"/>
    <property type="match status" value="1"/>
</dbReference>
<dbReference type="PROSITE" id="PS50880">
    <property type="entry name" value="TOPRIM"/>
    <property type="match status" value="1"/>
</dbReference>
<keyword evidence="7 10" id="KW-0799">Topoisomerase</keyword>
<dbReference type="PROSITE" id="PS00177">
    <property type="entry name" value="TOPOISOMERASE_II"/>
    <property type="match status" value="1"/>
</dbReference>
<keyword evidence="5 10" id="KW-0067">ATP-binding</keyword>
<feature type="domain" description="Toprim" evidence="11">
    <location>
        <begin position="445"/>
        <end position="573"/>
    </location>
</feature>
<dbReference type="KEGG" id="sbu:SpiBuddy_3058"/>
<dbReference type="InterPro" id="IPR003594">
    <property type="entry name" value="HATPase_dom"/>
</dbReference>
<dbReference type="SUPFAM" id="SSF55874">
    <property type="entry name" value="ATPase domain of HSP90 chaperone/DNA topoisomerase II/histidine kinase"/>
    <property type="match status" value="1"/>
</dbReference>
<evidence type="ECO:0000256" key="5">
    <source>
        <dbReference type="ARBA" id="ARBA00022840"/>
    </source>
</evidence>
<dbReference type="FunFam" id="3.30.230.10:FF:000005">
    <property type="entry name" value="DNA gyrase subunit B"/>
    <property type="match status" value="1"/>
</dbReference>
<dbReference type="GO" id="GO:0034335">
    <property type="term" value="F:DNA negative supercoiling activity"/>
    <property type="evidence" value="ECO:0007669"/>
    <property type="project" value="UniProtKB-ARBA"/>
</dbReference>
<dbReference type="HOGENOM" id="CLU_006146_1_2_12"/>
<dbReference type="InterPro" id="IPR020568">
    <property type="entry name" value="Ribosomal_Su5_D2-typ_SF"/>
</dbReference>
<dbReference type="Proteomes" id="UP000008466">
    <property type="component" value="Chromosome"/>
</dbReference>
<evidence type="ECO:0000256" key="7">
    <source>
        <dbReference type="ARBA" id="ARBA00023029"/>
    </source>
</evidence>
<reference evidence="13" key="1">
    <citation type="submission" date="2011-02" db="EMBL/GenBank/DDBJ databases">
        <title>Complete sequence of Spirochaeta sp. Buddy.</title>
        <authorList>
            <person name="Lucas S."/>
            <person name="Copeland A."/>
            <person name="Lapidus A."/>
            <person name="Cheng J.-F."/>
            <person name="Goodwin L."/>
            <person name="Pitluck S."/>
            <person name="Zeytun A."/>
            <person name="Detter J.C."/>
            <person name="Han C."/>
            <person name="Tapia R."/>
            <person name="Land M."/>
            <person name="Hauser L."/>
            <person name="Kyrpides N."/>
            <person name="Ivanova N."/>
            <person name="Mikhailova N."/>
            <person name="Pagani I."/>
            <person name="Ritalahti K.M."/>
            <person name="Loeffler F.E."/>
            <person name="Woyke T."/>
        </authorList>
    </citation>
    <scope>NUCLEOTIDE SEQUENCE [LARGE SCALE GENOMIC DNA]</scope>
    <source>
        <strain evidence="13">ATCC BAA-1886 / DSM 22777 / Buddy</strain>
    </source>
</reference>
<dbReference type="InterPro" id="IPR013506">
    <property type="entry name" value="Topo_IIA_bsu_dom2"/>
</dbReference>
<feature type="site" description="Interaction with DNA" evidence="10">
    <location>
        <position position="476"/>
    </location>
</feature>
<dbReference type="SUPFAM" id="SSF54211">
    <property type="entry name" value="Ribosomal protein S5 domain 2-like"/>
    <property type="match status" value="1"/>
</dbReference>
<dbReference type="PRINTS" id="PR01159">
    <property type="entry name" value="DNAGYRASEB"/>
</dbReference>
<keyword evidence="3 10" id="KW-0479">Metal-binding</keyword>
<evidence type="ECO:0000256" key="6">
    <source>
        <dbReference type="ARBA" id="ARBA00022842"/>
    </source>
</evidence>
<dbReference type="CDD" id="cd16928">
    <property type="entry name" value="HATPase_GyrB-like"/>
    <property type="match status" value="1"/>
</dbReference>
<comment type="function">
    <text evidence="10">A type II topoisomerase that negatively supercoils closed circular double-stranded (ds) DNA in an ATP-dependent manner to modulate DNA topology and maintain chromosomes in an underwound state. Negative supercoiling favors strand separation, and DNA replication, transcription, recombination and repair, all of which involve strand separation. Also able to catalyze the interconversion of other topological isomers of dsDNA rings, including catenanes and knotted rings. Type II topoisomerases break and join 2 DNA strands simultaneously in an ATP-dependent manner.</text>
</comment>
<dbReference type="GO" id="GO:0006265">
    <property type="term" value="P:DNA topological change"/>
    <property type="evidence" value="ECO:0007669"/>
    <property type="project" value="UniProtKB-UniRule"/>
</dbReference>
<evidence type="ECO:0000256" key="2">
    <source>
        <dbReference type="ARBA" id="ARBA00010708"/>
    </source>
</evidence>
<dbReference type="PANTHER" id="PTHR45866:SF1">
    <property type="entry name" value="DNA GYRASE SUBUNIT B, MITOCHONDRIAL"/>
    <property type="match status" value="1"/>
</dbReference>
<feature type="binding site" evidence="10">
    <location>
        <position position="540"/>
    </location>
    <ligand>
        <name>Mg(2+)</name>
        <dbReference type="ChEBI" id="CHEBI:18420"/>
        <label>2</label>
    </ligand>
</feature>
<dbReference type="eggNOG" id="COG0187">
    <property type="taxonomic scope" value="Bacteria"/>
</dbReference>
<sequence length="677" mass="75472">MSEGSFVNGTFQPSLHRDGVMMESASHSYSAGSIQVLKGLEAVRKRPGMYIGSTGIEGLHHLVYEVVDNSIDEAMAGYCSDIQVFLDLDSEGREICTVEDNGRGIPVELHPTEKKSSLEIALTQLHAGGKFDKNSYKVSGGLHGVGVSCVNALSIWMEVTVYRDGGVYRQQYSCGIPQTEVVRIGDTDRSGTVVSFAPDYSIMEQNAFNYEVLVSRFRELSFLNKGVSITITDRRGDETHSQAFQSEGGISQFVSYLNEFKRVLVDPPISIEGEKDSIKVEIALQYNDKYDEKVLSYVNNINTREGGTHLTGFRTGLSRVINTQLQKNTKLLKKYEEKLEQSDISEGLTAVVSVKVPEPQFEGQTKMKLGNSAVTGVVFSLVYEKLGNYFDEFPAQTEVILEKIINAALGRIAARKAREQIRKKSEGGGLPGKLADCSEKDPAKCEVFIVEGDSAGGSAKQGRDRKFQAILALWGKMLNVEKAQEYKVLGNDKLQPVIATIGAGLTRYNNMGKDEDFDHDVNFDVSKVRYHKVIIMADADVDGSHIRTLLLTFFFRYMRPLIEAGYVYFAMPPLYKITIGKKVQYAYDEEARVRILQENNIADPSKVAIQRYKGLGEMNPEQLWETTMNPETRLISQIKLHDAEEADRVFSMLMGEEVEPRRAFIDANAVYVSNLDV</sequence>
<dbReference type="FunFam" id="3.40.50.670:FF:000002">
    <property type="entry name" value="DNA gyrase subunit B"/>
    <property type="match status" value="1"/>
</dbReference>
<name>F0RZW2_SPHGB</name>
<dbReference type="InterPro" id="IPR036890">
    <property type="entry name" value="HATPase_C_sf"/>
</dbReference>
<keyword evidence="10" id="KW-0963">Cytoplasm</keyword>
<dbReference type="AlphaFoldDB" id="F0RZW2"/>
<comment type="catalytic activity">
    <reaction evidence="1 10">
        <text>ATP-dependent breakage, passage and rejoining of double-stranded DNA.</text>
        <dbReference type="EC" id="5.6.2.2"/>
    </reaction>
</comment>
<dbReference type="PRINTS" id="PR00418">
    <property type="entry name" value="TPI2FAMILY"/>
</dbReference>
<dbReference type="FunFam" id="3.30.565.10:FF:000002">
    <property type="entry name" value="DNA gyrase subunit B"/>
    <property type="match status" value="1"/>
</dbReference>
<dbReference type="STRING" id="158189.SpiBuddy_3058"/>
<dbReference type="InterPro" id="IPR013759">
    <property type="entry name" value="Topo_IIA_B_C"/>
</dbReference>
<dbReference type="NCBIfam" id="NF004189">
    <property type="entry name" value="PRK05644.1"/>
    <property type="match status" value="1"/>
</dbReference>
<dbReference type="Pfam" id="PF02518">
    <property type="entry name" value="HATPase_c"/>
    <property type="match status" value="1"/>
</dbReference>
<dbReference type="GO" id="GO:0046872">
    <property type="term" value="F:metal ion binding"/>
    <property type="evidence" value="ECO:0007669"/>
    <property type="project" value="UniProtKB-KW"/>
</dbReference>
<comment type="subcellular location">
    <subcellularLocation>
        <location evidence="10">Cytoplasm</location>
    </subcellularLocation>
</comment>
<comment type="miscellaneous">
    <text evidence="10">Few gyrases are as efficient as E.coli at forming negative supercoils. Not all organisms have 2 type II topoisomerases; in organisms with a single type II topoisomerase this enzyme also has to decatenate newly replicated chromosomes.</text>
</comment>
<evidence type="ECO:0000256" key="10">
    <source>
        <dbReference type="HAMAP-Rule" id="MF_01898"/>
    </source>
</evidence>
<proteinExistence type="inferred from homology"/>
<dbReference type="InterPro" id="IPR014721">
    <property type="entry name" value="Ribsml_uS5_D2-typ_fold_subgr"/>
</dbReference>
<comment type="similarity">
    <text evidence="2 10">Belongs to the type II topoisomerase GyrB family.</text>
</comment>
<dbReference type="Gene3D" id="3.30.230.10">
    <property type="match status" value="1"/>
</dbReference>
<dbReference type="InterPro" id="IPR000565">
    <property type="entry name" value="Topo_IIA_B"/>
</dbReference>
<evidence type="ECO:0000256" key="4">
    <source>
        <dbReference type="ARBA" id="ARBA00022741"/>
    </source>
</evidence>
<feature type="site" description="Interaction with DNA" evidence="10">
    <location>
        <position position="479"/>
    </location>
</feature>
<dbReference type="Gene3D" id="3.30.565.10">
    <property type="entry name" value="Histidine kinase-like ATPase, C-terminal domain"/>
    <property type="match status" value="1"/>
</dbReference>
<evidence type="ECO:0000259" key="11">
    <source>
        <dbReference type="PROSITE" id="PS50880"/>
    </source>
</evidence>
<dbReference type="GO" id="GO:0005524">
    <property type="term" value="F:ATP binding"/>
    <property type="evidence" value="ECO:0007669"/>
    <property type="project" value="UniProtKB-UniRule"/>
</dbReference>
<dbReference type="EMBL" id="CP002541">
    <property type="protein sequence ID" value="ADY14863.1"/>
    <property type="molecule type" value="Genomic_DNA"/>
</dbReference>
<dbReference type="SMART" id="SM00387">
    <property type="entry name" value="HATPase_c"/>
    <property type="match status" value="1"/>
</dbReference>
<dbReference type="SUPFAM" id="SSF56719">
    <property type="entry name" value="Type II DNA topoisomerase"/>
    <property type="match status" value="1"/>
</dbReference>
<dbReference type="InterPro" id="IPR006171">
    <property type="entry name" value="TOPRIM_dom"/>
</dbReference>
<dbReference type="GO" id="GO:0006261">
    <property type="term" value="P:DNA-templated DNA replication"/>
    <property type="evidence" value="ECO:0007669"/>
    <property type="project" value="UniProtKB-UniRule"/>
</dbReference>
<feature type="binding site" evidence="10">
    <location>
        <position position="538"/>
    </location>
    <ligand>
        <name>Mg(2+)</name>
        <dbReference type="ChEBI" id="CHEBI:18420"/>
        <label>2</label>
    </ligand>
</feature>
<keyword evidence="6 10" id="KW-0460">Magnesium</keyword>
<keyword evidence="9 10" id="KW-0413">Isomerase</keyword>
<evidence type="ECO:0000313" key="12">
    <source>
        <dbReference type="EMBL" id="ADY14863.1"/>
    </source>
</evidence>
<dbReference type="SMART" id="SM00433">
    <property type="entry name" value="TOP2c"/>
    <property type="match status" value="1"/>
</dbReference>
<dbReference type="Pfam" id="PF00986">
    <property type="entry name" value="DNA_gyraseB_C"/>
    <property type="match status" value="1"/>
</dbReference>
<dbReference type="GO" id="GO:0003677">
    <property type="term" value="F:DNA binding"/>
    <property type="evidence" value="ECO:0007669"/>
    <property type="project" value="UniProtKB-KW"/>
</dbReference>
<dbReference type="EC" id="5.6.2.2" evidence="10"/>
<evidence type="ECO:0000256" key="8">
    <source>
        <dbReference type="ARBA" id="ARBA00023125"/>
    </source>
</evidence>
<keyword evidence="13" id="KW-1185">Reference proteome</keyword>
<dbReference type="OrthoDB" id="9802808at2"/>
<dbReference type="HAMAP" id="MF_01898">
    <property type="entry name" value="GyrB"/>
    <property type="match status" value="1"/>
</dbReference>
<dbReference type="NCBIfam" id="NF011501">
    <property type="entry name" value="PRK14939.1"/>
    <property type="match status" value="1"/>
</dbReference>
<evidence type="ECO:0000313" key="13">
    <source>
        <dbReference type="Proteomes" id="UP000008466"/>
    </source>
</evidence>
<evidence type="ECO:0000256" key="1">
    <source>
        <dbReference type="ARBA" id="ARBA00000185"/>
    </source>
</evidence>
<dbReference type="InterPro" id="IPR018522">
    <property type="entry name" value="TopoIIA_CS"/>
</dbReference>
<dbReference type="GO" id="GO:0005737">
    <property type="term" value="C:cytoplasm"/>
    <property type="evidence" value="ECO:0007669"/>
    <property type="project" value="UniProtKB-SubCell"/>
</dbReference>
<protein>
    <recommendedName>
        <fullName evidence="10">DNA gyrase subunit B</fullName>
        <ecNumber evidence="10">5.6.2.2</ecNumber>
    </recommendedName>
</protein>
<dbReference type="InterPro" id="IPR011557">
    <property type="entry name" value="GyrB"/>
</dbReference>
<evidence type="ECO:0000256" key="3">
    <source>
        <dbReference type="ARBA" id="ARBA00022723"/>
    </source>
</evidence>
<dbReference type="Gene3D" id="3.40.50.670">
    <property type="match status" value="1"/>
</dbReference>
<organism evidence="12 13">
    <name type="scientific">Sphaerochaeta globosa (strain ATCC BAA-1886 / DSM 22777 / Buddy)</name>
    <name type="common">Spirochaeta sp. (strain Buddy)</name>
    <dbReference type="NCBI Taxonomy" id="158189"/>
    <lineage>
        <taxon>Bacteria</taxon>
        <taxon>Pseudomonadati</taxon>
        <taxon>Spirochaetota</taxon>
        <taxon>Spirochaetia</taxon>
        <taxon>Spirochaetales</taxon>
        <taxon>Sphaerochaetaceae</taxon>
        <taxon>Sphaerochaeta</taxon>
    </lineage>
</organism>
<feature type="binding site" evidence="10">
    <location>
        <position position="451"/>
    </location>
    <ligand>
        <name>Mg(2+)</name>
        <dbReference type="ChEBI" id="CHEBI:18420"/>
        <label>1</label>
        <note>catalytic</note>
    </ligand>
</feature>
<comment type="cofactor">
    <cofactor evidence="10">
        <name>Mg(2+)</name>
        <dbReference type="ChEBI" id="CHEBI:18420"/>
    </cofactor>
    <cofactor evidence="10">
        <name>Mn(2+)</name>
        <dbReference type="ChEBI" id="CHEBI:29035"/>
    </cofactor>
    <cofactor evidence="10">
        <name>Ca(2+)</name>
        <dbReference type="ChEBI" id="CHEBI:29108"/>
    </cofactor>
    <text evidence="10">Binds two Mg(2+) per subunit. The magnesium ions form salt bridges with both the protein and the DNA. Can also accept other divalent metal cations, such as Mn(2+) or Ca(2+).</text>
</comment>
<dbReference type="InterPro" id="IPR001241">
    <property type="entry name" value="Topo_IIA"/>
</dbReference>
<keyword evidence="4 10" id="KW-0547">Nucleotide-binding</keyword>
<dbReference type="InterPro" id="IPR002288">
    <property type="entry name" value="DNA_gyrase_B_C"/>
</dbReference>
<dbReference type="RefSeq" id="WP_013608706.1">
    <property type="nucleotide sequence ID" value="NC_015152.1"/>
</dbReference>
<keyword evidence="8" id="KW-0238">DNA-binding</keyword>
<dbReference type="GO" id="GO:0005694">
    <property type="term" value="C:chromosome"/>
    <property type="evidence" value="ECO:0007669"/>
    <property type="project" value="InterPro"/>
</dbReference>
<comment type="subunit">
    <text evidence="10">Heterotetramer, composed of two GyrA and two GyrB chains. In the heterotetramer, GyrA contains the active site tyrosine that forms a transient covalent intermediate with DNA, while GyrB binds cofactors and catalyzes ATP hydrolysis.</text>
</comment>